<dbReference type="GO" id="GO:0004856">
    <property type="term" value="F:D-xylulokinase activity"/>
    <property type="evidence" value="ECO:0007669"/>
    <property type="project" value="TreeGrafter"/>
</dbReference>
<dbReference type="GO" id="GO:0005829">
    <property type="term" value="C:cytosol"/>
    <property type="evidence" value="ECO:0007669"/>
    <property type="project" value="TreeGrafter"/>
</dbReference>
<name>A0A811RHI2_9POAL</name>
<evidence type="ECO:0000256" key="1">
    <source>
        <dbReference type="ARBA" id="ARBA00009156"/>
    </source>
</evidence>
<evidence type="ECO:0000256" key="2">
    <source>
        <dbReference type="ARBA" id="ARBA00022679"/>
    </source>
</evidence>
<dbReference type="OrthoDB" id="1728974at2759"/>
<evidence type="ECO:0000313" key="4">
    <source>
        <dbReference type="EMBL" id="CAD6269431.1"/>
    </source>
</evidence>
<dbReference type="Proteomes" id="UP000604825">
    <property type="component" value="Unassembled WGS sequence"/>
</dbReference>
<keyword evidence="2" id="KW-0808">Transferase</keyword>
<accession>A0A811RHI2</accession>
<dbReference type="SUPFAM" id="SSF53067">
    <property type="entry name" value="Actin-like ATPase domain"/>
    <property type="match status" value="1"/>
</dbReference>
<keyword evidence="5" id="KW-1185">Reference proteome</keyword>
<proteinExistence type="inferred from homology"/>
<dbReference type="EMBL" id="CAJGYO010000015">
    <property type="protein sequence ID" value="CAD6269431.1"/>
    <property type="molecule type" value="Genomic_DNA"/>
</dbReference>
<reference evidence="4" key="1">
    <citation type="submission" date="2020-10" db="EMBL/GenBank/DDBJ databases">
        <authorList>
            <person name="Han B."/>
            <person name="Lu T."/>
            <person name="Zhao Q."/>
            <person name="Huang X."/>
            <person name="Zhao Y."/>
        </authorList>
    </citation>
    <scope>NUCLEOTIDE SEQUENCE</scope>
</reference>
<evidence type="ECO:0000256" key="3">
    <source>
        <dbReference type="ARBA" id="ARBA00022777"/>
    </source>
</evidence>
<protein>
    <submittedName>
        <fullName evidence="4">Uncharacterized protein</fullName>
    </submittedName>
</protein>
<organism evidence="4 5">
    <name type="scientific">Miscanthus lutarioriparius</name>
    <dbReference type="NCBI Taxonomy" id="422564"/>
    <lineage>
        <taxon>Eukaryota</taxon>
        <taxon>Viridiplantae</taxon>
        <taxon>Streptophyta</taxon>
        <taxon>Embryophyta</taxon>
        <taxon>Tracheophyta</taxon>
        <taxon>Spermatophyta</taxon>
        <taxon>Magnoliopsida</taxon>
        <taxon>Liliopsida</taxon>
        <taxon>Poales</taxon>
        <taxon>Poaceae</taxon>
        <taxon>PACMAD clade</taxon>
        <taxon>Panicoideae</taxon>
        <taxon>Andropogonodae</taxon>
        <taxon>Andropogoneae</taxon>
        <taxon>Saccharinae</taxon>
        <taxon>Miscanthus</taxon>
    </lineage>
</organism>
<dbReference type="GO" id="GO:0005997">
    <property type="term" value="P:xylulose metabolic process"/>
    <property type="evidence" value="ECO:0007669"/>
    <property type="project" value="TreeGrafter"/>
</dbReference>
<comment type="similarity">
    <text evidence="1">Belongs to the FGGY kinase family.</text>
</comment>
<dbReference type="PANTHER" id="PTHR10196">
    <property type="entry name" value="SUGAR KINASE"/>
    <property type="match status" value="1"/>
</dbReference>
<keyword evidence="3" id="KW-0418">Kinase</keyword>
<dbReference type="InterPro" id="IPR043129">
    <property type="entry name" value="ATPase_NBD"/>
</dbReference>
<dbReference type="Gene3D" id="3.30.420.40">
    <property type="match status" value="2"/>
</dbReference>
<dbReference type="PANTHER" id="PTHR10196:SF85">
    <property type="entry name" value="XYLULOSE KINASE"/>
    <property type="match status" value="1"/>
</dbReference>
<gene>
    <name evidence="4" type="ORF">NCGR_LOCUS52735</name>
</gene>
<dbReference type="AlphaFoldDB" id="A0A811RHI2"/>
<evidence type="ECO:0000313" key="5">
    <source>
        <dbReference type="Proteomes" id="UP000604825"/>
    </source>
</evidence>
<sequence length="432" mass="48076">MEAAMGGPLRLARLTGCRAHRRCTGPQIRKMHQTRPQVYEATERVSLVSSFMASLLVGGYACIDETDGAGMNIMDIDTRQLRQDALQAMAPDLEERIGRLATSTCCCWKDSPLFCSEFSSSCIVIQWSGDNPNSLAGWRSGRQAAGHDVWDSHFIEHHAGEPRVAVIPGLPSVSRRTAGCGLVAAAVQNSGRREVEWVAEHAEGIGRLVLYIKTLVRRRLASRLKRLGVWKGVGRRTSPYRLNNYELRNRYADRSWDHFNRLLEETAPLNGGKLGFYYKEHEILPPLPVGFHRYVVKNFTSGPLGEMVEEVDKFDPPSEVRAIIEGQFMSMRGHSEQCGLPVPPKRIIATDSASLGAALRAAHGWLCKQQDEFVPFSCVYSGRLDGTSLSMKLAVPFGDCEGDTELLNNYTLLVKKRLEIEQKLIARFGGSE</sequence>
<comment type="caution">
    <text evidence="4">The sequence shown here is derived from an EMBL/GenBank/DDBJ whole genome shotgun (WGS) entry which is preliminary data.</text>
</comment>